<dbReference type="AlphaFoldDB" id="R8AXR3"/>
<comment type="caution">
    <text evidence="2">The sequence shown here is derived from an EMBL/GenBank/DDBJ whole genome shotgun (WGS) entry which is preliminary data.</text>
</comment>
<evidence type="ECO:0008006" key="4">
    <source>
        <dbReference type="Google" id="ProtNLM"/>
    </source>
</evidence>
<keyword evidence="3" id="KW-1185">Reference proteome</keyword>
<sequence>MMMKWLIRLAFPALGVLLVLMFFGLNEPKPEAVESTPEEETGTEIPAFEGLVPSPIPVEGPDIVFKWQDSDGSWHYADQPPEDGPWNALAIERQNNGDEPRSTEQDPETDWQSPYSAPFSLAPSSTTNHGS</sequence>
<evidence type="ECO:0000313" key="3">
    <source>
        <dbReference type="Proteomes" id="UP000016540"/>
    </source>
</evidence>
<feature type="compositionally biased region" description="Basic and acidic residues" evidence="1">
    <location>
        <begin position="95"/>
        <end position="104"/>
    </location>
</feature>
<dbReference type="RefSeq" id="WP_012139185.1">
    <property type="nucleotide sequence ID" value="NZ_KE007327.1"/>
</dbReference>
<dbReference type="HOGENOM" id="CLU_1925061_0_0_6"/>
<protein>
    <recommendedName>
        <fullName evidence="4">DUF4124 domain-containing protein</fullName>
    </recommendedName>
</protein>
<name>R8AXR3_9GAMM</name>
<evidence type="ECO:0000313" key="2">
    <source>
        <dbReference type="EMBL" id="EON91126.1"/>
    </source>
</evidence>
<dbReference type="PATRIC" id="fig|1318628.3.peg.3010"/>
<dbReference type="EMBL" id="ASAD01000019">
    <property type="protein sequence ID" value="EON91126.1"/>
    <property type="molecule type" value="Genomic_DNA"/>
</dbReference>
<feature type="compositionally biased region" description="Polar residues" evidence="1">
    <location>
        <begin position="122"/>
        <end position="131"/>
    </location>
</feature>
<dbReference type="STRING" id="1318628.MARLIPOL_15062"/>
<evidence type="ECO:0000256" key="1">
    <source>
        <dbReference type="SAM" id="MobiDB-lite"/>
    </source>
</evidence>
<dbReference type="Proteomes" id="UP000016540">
    <property type="component" value="Unassembled WGS sequence"/>
</dbReference>
<organism evidence="2 3">
    <name type="scientific">Marinobacter lipolyticus SM19</name>
    <dbReference type="NCBI Taxonomy" id="1318628"/>
    <lineage>
        <taxon>Bacteria</taxon>
        <taxon>Pseudomonadati</taxon>
        <taxon>Pseudomonadota</taxon>
        <taxon>Gammaproteobacteria</taxon>
        <taxon>Pseudomonadales</taxon>
        <taxon>Marinobacteraceae</taxon>
        <taxon>Marinobacter</taxon>
    </lineage>
</organism>
<feature type="region of interest" description="Disordered" evidence="1">
    <location>
        <begin position="69"/>
        <end position="131"/>
    </location>
</feature>
<proteinExistence type="predicted"/>
<reference evidence="2 3" key="1">
    <citation type="journal article" date="2013" name="Genome Announc.">
        <title>Draft Genome Sequence of the Moderately Halophilic Bacterium Marinobacter lipolyticus Strain SM19.</title>
        <authorList>
            <person name="Papke R.T."/>
            <person name="de la Haba R.R."/>
            <person name="Infante-Dominguez C."/>
            <person name="Perez D."/>
            <person name="Sanchez-Porro C."/>
            <person name="Lapierre P."/>
            <person name="Ventosa A."/>
        </authorList>
    </citation>
    <scope>NUCLEOTIDE SEQUENCE [LARGE SCALE GENOMIC DNA]</scope>
    <source>
        <strain evidence="2 3">SM19</strain>
    </source>
</reference>
<accession>R8AXR3</accession>
<dbReference type="OrthoDB" id="6079871at2"/>
<gene>
    <name evidence="2" type="ORF">MARLIPOL_15062</name>
</gene>